<protein>
    <recommendedName>
        <fullName evidence="2">F-box domain-containing protein</fullName>
    </recommendedName>
</protein>
<dbReference type="AlphaFoldDB" id="E1ZS86"/>
<evidence type="ECO:0000259" key="2">
    <source>
        <dbReference type="PROSITE" id="PS50181"/>
    </source>
</evidence>
<dbReference type="STRING" id="554065.E1ZS86"/>
<reference evidence="3 4" key="1">
    <citation type="journal article" date="2010" name="Plant Cell">
        <title>The Chlorella variabilis NC64A genome reveals adaptation to photosymbiosis, coevolution with viruses, and cryptic sex.</title>
        <authorList>
            <person name="Blanc G."/>
            <person name="Duncan G."/>
            <person name="Agarkova I."/>
            <person name="Borodovsky M."/>
            <person name="Gurnon J."/>
            <person name="Kuo A."/>
            <person name="Lindquist E."/>
            <person name="Lucas S."/>
            <person name="Pangilinan J."/>
            <person name="Polle J."/>
            <person name="Salamov A."/>
            <person name="Terry A."/>
            <person name="Yamada T."/>
            <person name="Dunigan D.D."/>
            <person name="Grigoriev I.V."/>
            <person name="Claverie J.M."/>
            <person name="Van Etten J.L."/>
        </authorList>
    </citation>
    <scope>NUCLEOTIDE SEQUENCE [LARGE SCALE GENOMIC DNA]</scope>
    <source>
        <strain evidence="3 4">NC64A</strain>
    </source>
</reference>
<evidence type="ECO:0000313" key="3">
    <source>
        <dbReference type="EMBL" id="EFN51261.1"/>
    </source>
</evidence>
<evidence type="ECO:0000256" key="1">
    <source>
        <dbReference type="SAM" id="MobiDB-lite"/>
    </source>
</evidence>
<feature type="region of interest" description="Disordered" evidence="1">
    <location>
        <begin position="1"/>
        <end position="22"/>
    </location>
</feature>
<dbReference type="Proteomes" id="UP000008141">
    <property type="component" value="Unassembled WGS sequence"/>
</dbReference>
<name>E1ZS86_CHLVA</name>
<dbReference type="KEGG" id="cvr:CHLNCDRAFT_141170"/>
<sequence>MAHSSDHQAAPPEPGKAGGACRKRKAAQVTVLPPFVLHAQLQSRQLMSRWKLRPAEGSNGLLSGRAAATAPAAAASDRPAAKLGGKPAGRKGVPHTYVPVRTLPLIFAQRRQHLQQQKAKAQHRGPYEQRDGEGLLALPEDVLLKVVCFLTHDELKPLFQVCKALRTTLRNAVAYHFNYNTPSRPVEEHVPPVLGERQRRPARTNVQQVMSRLARGVRGVSGRSSGTTASSRSTAPRALDFADLPASGSGVPAAVPVALGFGAGP</sequence>
<accession>E1ZS86</accession>
<feature type="region of interest" description="Disordered" evidence="1">
    <location>
        <begin position="70"/>
        <end position="94"/>
    </location>
</feature>
<gene>
    <name evidence="3" type="ORF">CHLNCDRAFT_141170</name>
</gene>
<dbReference type="SUPFAM" id="SSF81383">
    <property type="entry name" value="F-box domain"/>
    <property type="match status" value="1"/>
</dbReference>
<dbReference type="PANTHER" id="PTHR34049:SF1">
    <property type="entry name" value="F-BOX PROTEIN SKIP27"/>
    <property type="match status" value="1"/>
</dbReference>
<dbReference type="InterPro" id="IPR001810">
    <property type="entry name" value="F-box_dom"/>
</dbReference>
<dbReference type="InterPro" id="IPR036047">
    <property type="entry name" value="F-box-like_dom_sf"/>
</dbReference>
<dbReference type="CDD" id="cd09917">
    <property type="entry name" value="F-box_SF"/>
    <property type="match status" value="1"/>
</dbReference>
<dbReference type="EMBL" id="GL433866">
    <property type="protein sequence ID" value="EFN51261.1"/>
    <property type="molecule type" value="Genomic_DNA"/>
</dbReference>
<proteinExistence type="predicted"/>
<dbReference type="RefSeq" id="XP_005843363.1">
    <property type="nucleotide sequence ID" value="XM_005843301.1"/>
</dbReference>
<dbReference type="PROSITE" id="PS50181">
    <property type="entry name" value="FBOX"/>
    <property type="match status" value="1"/>
</dbReference>
<keyword evidence="4" id="KW-1185">Reference proteome</keyword>
<dbReference type="PANTHER" id="PTHR34049">
    <property type="entry name" value="F-BOX PROTEIN SKIP27"/>
    <property type="match status" value="1"/>
</dbReference>
<dbReference type="InterPro" id="IPR045286">
    <property type="entry name" value="FBS1-like"/>
</dbReference>
<evidence type="ECO:0000313" key="4">
    <source>
        <dbReference type="Proteomes" id="UP000008141"/>
    </source>
</evidence>
<dbReference type="GeneID" id="17350665"/>
<feature type="region of interest" description="Disordered" evidence="1">
    <location>
        <begin position="216"/>
        <end position="236"/>
    </location>
</feature>
<dbReference type="InParanoid" id="E1ZS86"/>
<dbReference type="OrthoDB" id="514005at2759"/>
<organism evidence="4">
    <name type="scientific">Chlorella variabilis</name>
    <name type="common">Green alga</name>
    <dbReference type="NCBI Taxonomy" id="554065"/>
    <lineage>
        <taxon>Eukaryota</taxon>
        <taxon>Viridiplantae</taxon>
        <taxon>Chlorophyta</taxon>
        <taxon>core chlorophytes</taxon>
        <taxon>Trebouxiophyceae</taxon>
        <taxon>Chlorellales</taxon>
        <taxon>Chlorellaceae</taxon>
        <taxon>Chlorella clade</taxon>
        <taxon>Chlorella</taxon>
    </lineage>
</organism>
<feature type="domain" description="F-box" evidence="2">
    <location>
        <begin position="132"/>
        <end position="180"/>
    </location>
</feature>